<proteinExistence type="predicted"/>
<reference evidence="1" key="1">
    <citation type="submission" date="2021-10" db="EMBL/GenBank/DDBJ databases">
        <authorList>
            <person name="Piombo E."/>
        </authorList>
    </citation>
    <scope>NUCLEOTIDE SEQUENCE</scope>
</reference>
<gene>
    <name evidence="1" type="ORF">CRHIZ90672A_00012022</name>
</gene>
<evidence type="ECO:0000313" key="1">
    <source>
        <dbReference type="EMBL" id="CAH0024837.1"/>
    </source>
</evidence>
<dbReference type="Proteomes" id="UP000696573">
    <property type="component" value="Unassembled WGS sequence"/>
</dbReference>
<comment type="caution">
    <text evidence="1">The sequence shown here is derived from an EMBL/GenBank/DDBJ whole genome shotgun (WGS) entry which is preliminary data.</text>
</comment>
<sequence>TLFRFVDPKQEKQWGKKTQTIVSTLPFMKEISGMKCYRIIGPLPAEHESKRTNIEAMEVAHVTVYNGPAFHRRPRIQIYRFEHNTQLISDHSEAAQGFQEVVTFPQDHFQKPHIFSYVLRVSKLPLWVVFKDTANSSHI</sequence>
<feature type="non-terminal residue" evidence="1">
    <location>
        <position position="139"/>
    </location>
</feature>
<dbReference type="EMBL" id="CABFNQ020000700">
    <property type="protein sequence ID" value="CAH0024837.1"/>
    <property type="molecule type" value="Genomic_DNA"/>
</dbReference>
<name>A0A9N9YNI6_9HYPO</name>
<accession>A0A9N9YNI6</accession>
<protein>
    <submittedName>
        <fullName evidence="1">Uncharacterized protein</fullName>
    </submittedName>
</protein>
<organism evidence="1 2">
    <name type="scientific">Clonostachys rhizophaga</name>
    <dbReference type="NCBI Taxonomy" id="160324"/>
    <lineage>
        <taxon>Eukaryota</taxon>
        <taxon>Fungi</taxon>
        <taxon>Dikarya</taxon>
        <taxon>Ascomycota</taxon>
        <taxon>Pezizomycotina</taxon>
        <taxon>Sordariomycetes</taxon>
        <taxon>Hypocreomycetidae</taxon>
        <taxon>Hypocreales</taxon>
        <taxon>Bionectriaceae</taxon>
        <taxon>Clonostachys</taxon>
    </lineage>
</organism>
<dbReference type="AlphaFoldDB" id="A0A9N9YNI6"/>
<keyword evidence="2" id="KW-1185">Reference proteome</keyword>
<evidence type="ECO:0000313" key="2">
    <source>
        <dbReference type="Proteomes" id="UP000696573"/>
    </source>
</evidence>